<dbReference type="HOGENOM" id="CLU_3414538_0_0_5"/>
<proteinExistence type="predicted"/>
<accession>E6YJK6</accession>
<gene>
    <name evidence="1" type="ordered locus">BARCL_1372</name>
</gene>
<sequence length="27" mass="3269">MWFFRLIAENNKDWFAKAFAFLPSFGN</sequence>
<dbReference type="Proteomes" id="UP000009101">
    <property type="component" value="Chromosome"/>
</dbReference>
<reference evidence="2" key="1">
    <citation type="submission" date="2009-11" db="EMBL/GenBank/DDBJ databases">
        <title>Genome sequencing of Bartonella species and comparative genomics.</title>
        <authorList>
            <person name="Engel P."/>
            <person name="Salzburger W."/>
            <person name="Marius L."/>
            <person name="Chao-Chin C."/>
            <person name="Soichi M."/>
            <person name="Christa L."/>
            <person name="Alexandra C."/>
            <person name="Aurelie L."/>
            <person name="Claudine M."/>
            <person name="Stephan S.C."/>
            <person name="Christoph D."/>
        </authorList>
    </citation>
    <scope>NUCLEOTIDE SEQUENCE [LARGE SCALE GENOMIC DNA]</scope>
    <source>
        <strain evidence="2">CIP 104772 / 73</strain>
    </source>
</reference>
<organism evidence="1 2">
    <name type="scientific">Bartonella clarridgeiae (strain CCUG 45776 / CIP 104772 / 73)</name>
    <dbReference type="NCBI Taxonomy" id="696125"/>
    <lineage>
        <taxon>Bacteria</taxon>
        <taxon>Pseudomonadati</taxon>
        <taxon>Pseudomonadota</taxon>
        <taxon>Alphaproteobacteria</taxon>
        <taxon>Hyphomicrobiales</taxon>
        <taxon>Bartonellaceae</taxon>
        <taxon>Bartonella</taxon>
    </lineage>
</organism>
<reference evidence="1 2" key="2">
    <citation type="journal article" date="2011" name="PLoS Genet.">
        <title>Parallel evolution of a type IV secretion system in radiating lineages of the host-restricted bacterial pathogen Bartonella.</title>
        <authorList>
            <person name="Engel P."/>
            <person name="Salzburger W."/>
            <person name="Liesch M."/>
            <person name="Chang C.C."/>
            <person name="Maruyama S."/>
            <person name="Lanz C."/>
            <person name="Calteau A."/>
            <person name="Lajus A."/>
            <person name="Medigue C."/>
            <person name="Schuster S.C."/>
            <person name="Dehio C."/>
        </authorList>
    </citation>
    <scope>NUCLEOTIDE SEQUENCE [LARGE SCALE GENOMIC DNA]</scope>
    <source>
        <strain evidence="2">CIP 104772 / 73</strain>
    </source>
</reference>
<name>E6YJK6_BARC7</name>
<dbReference type="AlphaFoldDB" id="E6YJK6"/>
<evidence type="ECO:0000313" key="1">
    <source>
        <dbReference type="EMBL" id="CBI77044.1"/>
    </source>
</evidence>
<keyword evidence="2" id="KW-1185">Reference proteome</keyword>
<evidence type="ECO:0000313" key="2">
    <source>
        <dbReference type="Proteomes" id="UP000009101"/>
    </source>
</evidence>
<protein>
    <submittedName>
        <fullName evidence="1">Uncharacterized protein</fullName>
    </submittedName>
</protein>
<dbReference type="KEGG" id="bcd:BARCL_1372"/>
<dbReference type="EMBL" id="FN645454">
    <property type="protein sequence ID" value="CBI77044.1"/>
    <property type="molecule type" value="Genomic_DNA"/>
</dbReference>
<dbReference type="STRING" id="696125.BARCL_1372"/>